<reference evidence="2" key="1">
    <citation type="submission" date="2021-04" db="EMBL/GenBank/DDBJ databases">
        <title>First draft genome resource for Brassicaceae pathogens Fusarium oxysporum f. sp. raphani and Fusarium oxysporum f. sp. rapae.</title>
        <authorList>
            <person name="Asai S."/>
        </authorList>
    </citation>
    <scope>NUCLEOTIDE SEQUENCE</scope>
    <source>
        <strain evidence="2">Tf1208</strain>
    </source>
</reference>
<dbReference type="AlphaFoldDB" id="A0A8J5TRR4"/>
<dbReference type="Proteomes" id="UP000694050">
    <property type="component" value="Unassembled WGS sequence"/>
</dbReference>
<sequence>MGSRKRTAEAPKRSSSRVSKRSKTENTSGSEHAASSPSLSAKSSGGRNVAISQQVRNKSGIVPETSPTLEIISCDEQKKATTKTS</sequence>
<evidence type="ECO:0000313" key="2">
    <source>
        <dbReference type="EMBL" id="KAG7407404.1"/>
    </source>
</evidence>
<accession>A0A8J5TRR4</accession>
<name>A0A8J5TRR4_FUSOX</name>
<gene>
    <name evidence="2" type="ORF">Forpe1208_v013485</name>
</gene>
<feature type="compositionally biased region" description="Low complexity" evidence="1">
    <location>
        <begin position="33"/>
        <end position="44"/>
    </location>
</feature>
<evidence type="ECO:0000256" key="1">
    <source>
        <dbReference type="SAM" id="MobiDB-lite"/>
    </source>
</evidence>
<feature type="region of interest" description="Disordered" evidence="1">
    <location>
        <begin position="1"/>
        <end position="68"/>
    </location>
</feature>
<dbReference type="EMBL" id="JAELUQ010000010">
    <property type="protein sequence ID" value="KAG7407404.1"/>
    <property type="molecule type" value="Genomic_DNA"/>
</dbReference>
<comment type="caution">
    <text evidence="2">The sequence shown here is derived from an EMBL/GenBank/DDBJ whole genome shotgun (WGS) entry which is preliminary data.</text>
</comment>
<protein>
    <submittedName>
        <fullName evidence="2">Uncharacterized protein</fullName>
    </submittedName>
</protein>
<feature type="compositionally biased region" description="Basic and acidic residues" evidence="1">
    <location>
        <begin position="1"/>
        <end position="12"/>
    </location>
</feature>
<evidence type="ECO:0000313" key="3">
    <source>
        <dbReference type="Proteomes" id="UP000694050"/>
    </source>
</evidence>
<organism evidence="2 3">
    <name type="scientific">Fusarium oxysporum f. sp. rapae</name>
    <dbReference type="NCBI Taxonomy" id="485398"/>
    <lineage>
        <taxon>Eukaryota</taxon>
        <taxon>Fungi</taxon>
        <taxon>Dikarya</taxon>
        <taxon>Ascomycota</taxon>
        <taxon>Pezizomycotina</taxon>
        <taxon>Sordariomycetes</taxon>
        <taxon>Hypocreomycetidae</taxon>
        <taxon>Hypocreales</taxon>
        <taxon>Nectriaceae</taxon>
        <taxon>Fusarium</taxon>
        <taxon>Fusarium oxysporum species complex</taxon>
    </lineage>
</organism>
<proteinExistence type="predicted"/>